<feature type="region of interest" description="Disordered" evidence="2">
    <location>
        <begin position="1400"/>
        <end position="1436"/>
    </location>
</feature>
<feature type="compositionally biased region" description="Low complexity" evidence="2">
    <location>
        <begin position="484"/>
        <end position="495"/>
    </location>
</feature>
<evidence type="ECO:0000313" key="4">
    <source>
        <dbReference type="Proteomes" id="UP000693970"/>
    </source>
</evidence>
<dbReference type="Proteomes" id="UP000693970">
    <property type="component" value="Unassembled WGS sequence"/>
</dbReference>
<name>A0A9K3LN36_9STRA</name>
<feature type="region of interest" description="Disordered" evidence="2">
    <location>
        <begin position="586"/>
        <end position="644"/>
    </location>
</feature>
<feature type="compositionally biased region" description="Low complexity" evidence="2">
    <location>
        <begin position="285"/>
        <end position="296"/>
    </location>
</feature>
<feature type="region of interest" description="Disordered" evidence="2">
    <location>
        <begin position="473"/>
        <end position="496"/>
    </location>
</feature>
<feature type="compositionally biased region" description="Acidic residues" evidence="2">
    <location>
        <begin position="335"/>
        <end position="346"/>
    </location>
</feature>
<organism evidence="3 4">
    <name type="scientific">Nitzschia inconspicua</name>
    <dbReference type="NCBI Taxonomy" id="303405"/>
    <lineage>
        <taxon>Eukaryota</taxon>
        <taxon>Sar</taxon>
        <taxon>Stramenopiles</taxon>
        <taxon>Ochrophyta</taxon>
        <taxon>Bacillariophyta</taxon>
        <taxon>Bacillariophyceae</taxon>
        <taxon>Bacillariophycidae</taxon>
        <taxon>Bacillariales</taxon>
        <taxon>Bacillariaceae</taxon>
        <taxon>Nitzschia</taxon>
    </lineage>
</organism>
<gene>
    <name evidence="3" type="ORF">IV203_038743</name>
</gene>
<dbReference type="EMBL" id="JAGRRH010000009">
    <property type="protein sequence ID" value="KAG7365539.1"/>
    <property type="molecule type" value="Genomic_DNA"/>
</dbReference>
<keyword evidence="4" id="KW-1185">Reference proteome</keyword>
<feature type="compositionally biased region" description="Polar residues" evidence="2">
    <location>
        <begin position="852"/>
        <end position="879"/>
    </location>
</feature>
<feature type="compositionally biased region" description="Low complexity" evidence="2">
    <location>
        <begin position="219"/>
        <end position="237"/>
    </location>
</feature>
<feature type="compositionally biased region" description="Acidic residues" evidence="2">
    <location>
        <begin position="383"/>
        <end position="396"/>
    </location>
</feature>
<feature type="coiled-coil region" evidence="1">
    <location>
        <begin position="1030"/>
        <end position="1064"/>
    </location>
</feature>
<feature type="compositionally biased region" description="Low complexity" evidence="2">
    <location>
        <begin position="610"/>
        <end position="621"/>
    </location>
</feature>
<feature type="compositionally biased region" description="Polar residues" evidence="2">
    <location>
        <begin position="990"/>
        <end position="1002"/>
    </location>
</feature>
<protein>
    <recommendedName>
        <fullName evidence="5">PDZ domain-containing protein</fullName>
    </recommendedName>
</protein>
<feature type="compositionally biased region" description="Polar residues" evidence="2">
    <location>
        <begin position="586"/>
        <end position="596"/>
    </location>
</feature>
<reference evidence="3" key="2">
    <citation type="submission" date="2021-04" db="EMBL/GenBank/DDBJ databases">
        <authorList>
            <person name="Podell S."/>
        </authorList>
    </citation>
    <scope>NUCLEOTIDE SEQUENCE</scope>
    <source>
        <strain evidence="3">Hildebrandi</strain>
    </source>
</reference>
<feature type="region of interest" description="Disordered" evidence="2">
    <location>
        <begin position="973"/>
        <end position="1020"/>
    </location>
</feature>
<feature type="compositionally biased region" description="Acidic residues" evidence="2">
    <location>
        <begin position="170"/>
        <end position="182"/>
    </location>
</feature>
<feature type="compositionally biased region" description="Low complexity" evidence="2">
    <location>
        <begin position="545"/>
        <end position="561"/>
    </location>
</feature>
<evidence type="ECO:0000313" key="3">
    <source>
        <dbReference type="EMBL" id="KAG7365539.1"/>
    </source>
</evidence>
<accession>A0A9K3LN36</accession>
<feature type="region of interest" description="Disordered" evidence="2">
    <location>
        <begin position="852"/>
        <end position="886"/>
    </location>
</feature>
<feature type="region of interest" description="Disordered" evidence="2">
    <location>
        <begin position="275"/>
        <end position="363"/>
    </location>
</feature>
<sequence>MPMDHQESPSPLTPQRPNAPGGNHKSPMKHSGGFVKSLFLPGFTDAGANTAFQKSANIDTKEMRQQQQQRVIRTTPLSPTSLKFQQQQQKQQYQYQRQHDTADTFSEAATELHDNRTKIHILYSSKASTIMTDTVTPSPTVTQTTATTIVTENTVGTDDTPRTTVVDLSQSDDGEQEEEGVEVEVKYDFFPSTKPSPSPRRPITNAINGTNASPQFGMQQQEPTIQQQQKQQQQQQQLSPAEEHERKILPYQHSNNMVRSELYRSTSTTTSIVALVGDGNDTDDSTSNNTNNNNDNVPTPATFMTRRLDATALQEQDQTNIQTRLDYNGNKRDDDNDDDDDDDDDGASNVSSTASEMGTVINLGNHAARMKEIEELAAMIEAEETEQGQDEDESADEKEQHTSLVDGIDDDEENVPHIEPPPKLSNSLLQNDSGLDLPILESKSFEKPTLLPSNRKFATTVNAAVDLGLGRLYRPSHLPKDESTNTSTDRSNDNNYSLEVNAGCRIESAHNTPIRDARLSTSEMLSATMRRLGPMPNHLSSSQHNSRSNTYNNNINDSLSAPPTPRTPAPPQAPRVEDLLRSTLTPSRQYPQSTMDSAKPPPSFALRSPGSAARFSLSQSSRQRRGLANNPLPKTRYPQERSTSVSTNIAGVTMSPRVAISQTFQLAQKCFSFDNTYYEEYSVDDFEDEDDLHDQARVDRMRRKLSLHSSHQSTIRLTPRVSPLEAASSFGGYSQTSFSTTSGGLRHSQSWDVGVNGINNARQAIPFRQTRSSLQHPSLHHPFGLKPIEDDSAFPDEKSGIIRGRISSDFSPSKVSKQQMELQTPQRIEIEREDALDILACLVEQGVADWSAQKTNQVSSTEEVDGANSSSTPPNSDIINTEKEEKSDVVDSASGTDHKAMFLSDSVIKTTIQEIRQWSESRQTTTGDQVDKVDSDHARRMEVLEDLLKSRQYAVEMKRAATSASSWLCSIGRGKTTTNADKQSRVATDHNITGTSASSKMPCNSEDENEDDNHPTQSSKLDSLTFKALLHSAQLELSEMQRANANLNEELSKCRAEIGRLKSMPRSEHVNRSILDDSHDTESSVTALSEAISKDAPVSPIARSRSFSDGEEDVQLLSVSVTNPVDNSIFQGMSQEAVKERVNETGQLDLLVMKAALENANEIIRKLHGELRNKSTDGDDVGEAPVVDVPAIETLGSPSKTNKSSAASSPDHRTVNVRMLDGENFVTDWDDLRPSLPPPPDHGLRSPIVMAILEQWTSDRTLHDSLLNWMEHVMKGDNLDDLPPLTISSLDHIVRDGFTMHVLPLLLRRADIHVAVQTRAHRRTTYDMAVTVSQKSNLIIGLDAPVPLPPRTQKYIPPEHPSLLDRPGSTDFEGDEWARNFQPRMSSGDSVATSAVTVPLANIPPGSFPPPQTPRRSPRRSPQPSPVAYTSFANQMRTRTLSGDVSDDQRYQPYELQKVPSGTLMGALGGALSGLLSRNKYAAASPGRLPSTTSHDRETSNMGATLRAQLDLTSSPIPGQSTHYNHRAVSLVGMENQSKSGNDHFSAAEEQQQPYHRVVSAPPGRIGVTFVEFRGHAMVSDVAMDSPLSGWVFPSDVLIAVDEIPVSGMRVRDIVKILSNRKDRQRAMRVISSHDMNEFTSMAMNGSYQGTLEEVENEDGE</sequence>
<evidence type="ECO:0000256" key="2">
    <source>
        <dbReference type="SAM" id="MobiDB-lite"/>
    </source>
</evidence>
<feature type="compositionally biased region" description="Pro residues" evidence="2">
    <location>
        <begin position="562"/>
        <end position="573"/>
    </location>
</feature>
<dbReference type="OrthoDB" id="49612at2759"/>
<comment type="caution">
    <text evidence="3">The sequence shown here is derived from an EMBL/GenBank/DDBJ whole genome shotgun (WGS) entry which is preliminary data.</text>
</comment>
<reference evidence="3" key="1">
    <citation type="journal article" date="2021" name="Sci. Rep.">
        <title>Diploid genomic architecture of Nitzschia inconspicua, an elite biomass production diatom.</title>
        <authorList>
            <person name="Oliver A."/>
            <person name="Podell S."/>
            <person name="Pinowska A."/>
            <person name="Traller J.C."/>
            <person name="Smith S.R."/>
            <person name="McClure R."/>
            <person name="Beliaev A."/>
            <person name="Bohutskyi P."/>
            <person name="Hill E.A."/>
            <person name="Rabines A."/>
            <person name="Zheng H."/>
            <person name="Allen L.Z."/>
            <person name="Kuo A."/>
            <person name="Grigoriev I.V."/>
            <person name="Allen A.E."/>
            <person name="Hazlebeck D."/>
            <person name="Allen E.E."/>
        </authorList>
    </citation>
    <scope>NUCLEOTIDE SEQUENCE</scope>
    <source>
        <strain evidence="3">Hildebrandi</strain>
    </source>
</reference>
<feature type="compositionally biased region" description="Polar residues" evidence="2">
    <location>
        <begin position="205"/>
        <end position="218"/>
    </location>
</feature>
<feature type="region of interest" description="Disordered" evidence="2">
    <location>
        <begin position="154"/>
        <end position="243"/>
    </location>
</feature>
<feature type="compositionally biased region" description="Polar residues" evidence="2">
    <location>
        <begin position="313"/>
        <end position="325"/>
    </location>
</feature>
<feature type="region of interest" description="Disordered" evidence="2">
    <location>
        <begin position="1"/>
        <end position="39"/>
    </location>
</feature>
<evidence type="ECO:0000256" key="1">
    <source>
        <dbReference type="SAM" id="Coils"/>
    </source>
</evidence>
<keyword evidence="1" id="KW-0175">Coiled coil</keyword>
<proteinExistence type="predicted"/>
<evidence type="ECO:0008006" key="5">
    <source>
        <dbReference type="Google" id="ProtNLM"/>
    </source>
</evidence>
<feature type="region of interest" description="Disordered" evidence="2">
    <location>
        <begin position="532"/>
        <end position="574"/>
    </location>
</feature>
<feature type="compositionally biased region" description="Polar residues" evidence="2">
    <location>
        <begin position="1196"/>
        <end position="1208"/>
    </location>
</feature>
<feature type="region of interest" description="Disordered" evidence="2">
    <location>
        <begin position="383"/>
        <end position="428"/>
    </location>
</feature>
<feature type="region of interest" description="Disordered" evidence="2">
    <location>
        <begin position="1193"/>
        <end position="1212"/>
    </location>
</feature>